<comment type="cofactor">
    <cofactor evidence="1 5">
        <name>FAD</name>
        <dbReference type="ChEBI" id="CHEBI:57692"/>
    </cofactor>
</comment>
<dbReference type="Pfam" id="PF00441">
    <property type="entry name" value="Acyl-CoA_dh_1"/>
    <property type="match status" value="2"/>
</dbReference>
<feature type="domain" description="Acyl-CoA dehydrogenase/oxidase N-terminal" evidence="8">
    <location>
        <begin position="53"/>
        <end position="149"/>
    </location>
</feature>
<dbReference type="SUPFAM" id="SSF56645">
    <property type="entry name" value="Acyl-CoA dehydrogenase NM domain-like"/>
    <property type="match status" value="1"/>
</dbReference>
<evidence type="ECO:0000313" key="9">
    <source>
        <dbReference type="EMBL" id="MRG95104.1"/>
    </source>
</evidence>
<dbReference type="InterPro" id="IPR006091">
    <property type="entry name" value="Acyl-CoA_Oxase/DH_mid-dom"/>
</dbReference>
<dbReference type="PROSITE" id="PS00073">
    <property type="entry name" value="ACYL_COA_DH_2"/>
    <property type="match status" value="1"/>
</dbReference>
<dbReference type="Gene3D" id="2.40.110.10">
    <property type="entry name" value="Butyryl-CoA Dehydrogenase, subunit A, domain 2"/>
    <property type="match status" value="1"/>
</dbReference>
<sequence length="642" mass="70770">MANFFTDNDDLRFHFEEGIDWAPLVEVTELGYRTEDGFKTPHEAVAFYREVAGSTGALAAEQIATRAAAIDREDTHLENGEAVSGPAMNHVFEAIKAAELHRLCLPRELGGLNAPLLLYFLSGEMIARADVSVMTHHSFHGGMAMALLAYSIYEGSTALDPARGRIESTRFASAIEEIARGDAWGCMDITEPNAGSDMAALRTRAELGEDGRWYLTGQKIFITSGHGKYHFVIARTEAATDPDDAFAGLGGLSMFLVKAYDDLPDGTRKRYVTIDRVEEKLGHHGSVTAALSFEGVPGELIGKRGEGFKYMLVLMNNARVGVGFESIGLAESAYRMARAYAEERRSMGKPIARHEMIADYLDEMQTDIQGLRALAVEAAYCEEMAQKLVLFERFSAGLGPAERERVSRELPRWRARSRRLTPLLKYLAAEKAVEIARRAIQIHGGVGYTKDYGAEKLLRDALVMPIYEGTSQIQALMAMKDTLLGAIKRPRDFLGRIADARLGALTAKDELDRRLARVQGHSLSAQQHLLTRTAAGKLRTLSVVPIASWRDALTKGWDPKRDFSLAMLHAERLIRLLADEAVAEILVAQAKKHPGRRELAERYLDRAELRARALCEEITTTGGRILSMLAPEAEGKPAVAAE</sequence>
<dbReference type="OrthoDB" id="9770681at2"/>
<feature type="domain" description="Acyl-CoA dehydrogenase/oxidase C-terminal" evidence="6">
    <location>
        <begin position="418"/>
        <end position="479"/>
    </location>
</feature>
<gene>
    <name evidence="9" type="ORF">GF068_24745</name>
</gene>
<evidence type="ECO:0000313" key="10">
    <source>
        <dbReference type="Proteomes" id="UP000440224"/>
    </source>
</evidence>
<dbReference type="Pfam" id="PF02770">
    <property type="entry name" value="Acyl-CoA_dh_M"/>
    <property type="match status" value="1"/>
</dbReference>
<dbReference type="InterPro" id="IPR037069">
    <property type="entry name" value="AcylCoA_DH/ox_N_sf"/>
</dbReference>
<dbReference type="RefSeq" id="WP_153821932.1">
    <property type="nucleotide sequence ID" value="NZ_WJIE01000007.1"/>
</dbReference>
<reference evidence="9 10" key="1">
    <citation type="submission" date="2019-10" db="EMBL/GenBank/DDBJ databases">
        <title>A soil myxobacterium in the family Polyangiaceae.</title>
        <authorList>
            <person name="Li Y."/>
            <person name="Wang J."/>
        </authorList>
    </citation>
    <scope>NUCLEOTIDE SEQUENCE [LARGE SCALE GENOMIC DNA]</scope>
    <source>
        <strain evidence="9 10">DSM 14734</strain>
    </source>
</reference>
<dbReference type="InterPro" id="IPR006089">
    <property type="entry name" value="Acyl-CoA_DH_CS"/>
</dbReference>
<feature type="domain" description="Acyl-CoA oxidase/dehydrogenase middle" evidence="7">
    <location>
        <begin position="186"/>
        <end position="296"/>
    </location>
</feature>
<dbReference type="InterPro" id="IPR046373">
    <property type="entry name" value="Acyl-CoA_Oxase/DH_mid-dom_sf"/>
</dbReference>
<keyword evidence="10" id="KW-1185">Reference proteome</keyword>
<evidence type="ECO:0000256" key="2">
    <source>
        <dbReference type="ARBA" id="ARBA00009347"/>
    </source>
</evidence>
<dbReference type="Proteomes" id="UP000440224">
    <property type="component" value="Unassembled WGS sequence"/>
</dbReference>
<feature type="domain" description="Acyl-CoA dehydrogenase/oxidase C-terminal" evidence="6">
    <location>
        <begin position="305"/>
        <end position="380"/>
    </location>
</feature>
<dbReference type="GO" id="GO:0050660">
    <property type="term" value="F:flavin adenine dinucleotide binding"/>
    <property type="evidence" value="ECO:0007669"/>
    <property type="project" value="InterPro"/>
</dbReference>
<name>A0A6N7PYK9_9BACT</name>
<dbReference type="SUPFAM" id="SSF47203">
    <property type="entry name" value="Acyl-CoA dehydrogenase C-terminal domain-like"/>
    <property type="match status" value="1"/>
</dbReference>
<dbReference type="AlphaFoldDB" id="A0A6N7PYK9"/>
<keyword evidence="4 5" id="KW-0274">FAD</keyword>
<keyword evidence="3 5" id="KW-0285">Flavoprotein</keyword>
<dbReference type="Pfam" id="PF02771">
    <property type="entry name" value="Acyl-CoA_dh_N"/>
    <property type="match status" value="1"/>
</dbReference>
<dbReference type="EMBL" id="WJIE01000007">
    <property type="protein sequence ID" value="MRG95104.1"/>
    <property type="molecule type" value="Genomic_DNA"/>
</dbReference>
<dbReference type="PANTHER" id="PTHR42803">
    <property type="entry name" value="ACYL-COA DEHYDROGENASE"/>
    <property type="match status" value="1"/>
</dbReference>
<keyword evidence="5" id="KW-0560">Oxidoreductase</keyword>
<evidence type="ECO:0008006" key="11">
    <source>
        <dbReference type="Google" id="ProtNLM"/>
    </source>
</evidence>
<dbReference type="InterPro" id="IPR036250">
    <property type="entry name" value="AcylCo_DH-like_C"/>
</dbReference>
<dbReference type="PANTHER" id="PTHR42803:SF1">
    <property type="entry name" value="BROAD-SPECIFICITY LINEAR ACYL-COA DEHYDROGENASE FADE5"/>
    <property type="match status" value="1"/>
</dbReference>
<dbReference type="Gene3D" id="1.20.140.10">
    <property type="entry name" value="Butyryl-CoA Dehydrogenase, subunit A, domain 3"/>
    <property type="match status" value="1"/>
</dbReference>
<evidence type="ECO:0000259" key="7">
    <source>
        <dbReference type="Pfam" id="PF02770"/>
    </source>
</evidence>
<dbReference type="InterPro" id="IPR009100">
    <property type="entry name" value="AcylCoA_DH/oxidase_NM_dom_sf"/>
</dbReference>
<evidence type="ECO:0000259" key="8">
    <source>
        <dbReference type="Pfam" id="PF02771"/>
    </source>
</evidence>
<evidence type="ECO:0000259" key="6">
    <source>
        <dbReference type="Pfam" id="PF00441"/>
    </source>
</evidence>
<comment type="similarity">
    <text evidence="2 5">Belongs to the acyl-CoA dehydrogenase family.</text>
</comment>
<dbReference type="InterPro" id="IPR009075">
    <property type="entry name" value="AcylCo_DH/oxidase_C"/>
</dbReference>
<dbReference type="InterPro" id="IPR052166">
    <property type="entry name" value="Diverse_Acyl-CoA_DH"/>
</dbReference>
<dbReference type="GO" id="GO:0003995">
    <property type="term" value="F:acyl-CoA dehydrogenase activity"/>
    <property type="evidence" value="ECO:0007669"/>
    <property type="project" value="InterPro"/>
</dbReference>
<evidence type="ECO:0000256" key="4">
    <source>
        <dbReference type="ARBA" id="ARBA00022827"/>
    </source>
</evidence>
<evidence type="ECO:0000256" key="5">
    <source>
        <dbReference type="RuleBase" id="RU362125"/>
    </source>
</evidence>
<evidence type="ECO:0000256" key="3">
    <source>
        <dbReference type="ARBA" id="ARBA00022630"/>
    </source>
</evidence>
<proteinExistence type="inferred from homology"/>
<protein>
    <recommendedName>
        <fullName evidence="11">Acyl-CoA dehydrogenase</fullName>
    </recommendedName>
</protein>
<dbReference type="Gene3D" id="1.10.540.10">
    <property type="entry name" value="Acyl-CoA dehydrogenase/oxidase, N-terminal domain"/>
    <property type="match status" value="1"/>
</dbReference>
<organism evidence="9 10">
    <name type="scientific">Polyangium spumosum</name>
    <dbReference type="NCBI Taxonomy" id="889282"/>
    <lineage>
        <taxon>Bacteria</taxon>
        <taxon>Pseudomonadati</taxon>
        <taxon>Myxococcota</taxon>
        <taxon>Polyangia</taxon>
        <taxon>Polyangiales</taxon>
        <taxon>Polyangiaceae</taxon>
        <taxon>Polyangium</taxon>
    </lineage>
</organism>
<dbReference type="InterPro" id="IPR013786">
    <property type="entry name" value="AcylCoA_DH/ox_N"/>
</dbReference>
<comment type="caution">
    <text evidence="9">The sequence shown here is derived from an EMBL/GenBank/DDBJ whole genome shotgun (WGS) entry which is preliminary data.</text>
</comment>
<accession>A0A6N7PYK9</accession>
<evidence type="ECO:0000256" key="1">
    <source>
        <dbReference type="ARBA" id="ARBA00001974"/>
    </source>
</evidence>